<evidence type="ECO:0008006" key="5">
    <source>
        <dbReference type="Google" id="ProtNLM"/>
    </source>
</evidence>
<protein>
    <recommendedName>
        <fullName evidence="5">Mcm2 3 5 family protein</fullName>
    </recommendedName>
</protein>
<keyword evidence="2" id="KW-0472">Membrane</keyword>
<gene>
    <name evidence="3" type="ORF">L207DRAFT_240255</name>
</gene>
<feature type="transmembrane region" description="Helical" evidence="2">
    <location>
        <begin position="322"/>
        <end position="341"/>
    </location>
</feature>
<keyword evidence="2" id="KW-0812">Transmembrane</keyword>
<keyword evidence="2" id="KW-1133">Transmembrane helix</keyword>
<dbReference type="Proteomes" id="UP000235786">
    <property type="component" value="Unassembled WGS sequence"/>
</dbReference>
<evidence type="ECO:0000256" key="1">
    <source>
        <dbReference type="SAM" id="MobiDB-lite"/>
    </source>
</evidence>
<feature type="region of interest" description="Disordered" evidence="1">
    <location>
        <begin position="1"/>
        <end position="39"/>
    </location>
</feature>
<feature type="region of interest" description="Disordered" evidence="1">
    <location>
        <begin position="157"/>
        <end position="195"/>
    </location>
</feature>
<feature type="compositionally biased region" description="Basic and acidic residues" evidence="1">
    <location>
        <begin position="1"/>
        <end position="10"/>
    </location>
</feature>
<keyword evidence="4" id="KW-1185">Reference proteome</keyword>
<organism evidence="3 4">
    <name type="scientific">Hyaloscypha variabilis (strain UAMH 11265 / GT02V1 / F)</name>
    <name type="common">Meliniomyces variabilis</name>
    <dbReference type="NCBI Taxonomy" id="1149755"/>
    <lineage>
        <taxon>Eukaryota</taxon>
        <taxon>Fungi</taxon>
        <taxon>Dikarya</taxon>
        <taxon>Ascomycota</taxon>
        <taxon>Pezizomycotina</taxon>
        <taxon>Leotiomycetes</taxon>
        <taxon>Helotiales</taxon>
        <taxon>Hyaloscyphaceae</taxon>
        <taxon>Hyaloscypha</taxon>
        <taxon>Hyaloscypha variabilis</taxon>
    </lineage>
</organism>
<feature type="transmembrane region" description="Helical" evidence="2">
    <location>
        <begin position="212"/>
        <end position="237"/>
    </location>
</feature>
<evidence type="ECO:0000256" key="2">
    <source>
        <dbReference type="SAM" id="Phobius"/>
    </source>
</evidence>
<feature type="compositionally biased region" description="Polar residues" evidence="1">
    <location>
        <begin position="17"/>
        <end position="27"/>
    </location>
</feature>
<feature type="transmembrane region" description="Helical" evidence="2">
    <location>
        <begin position="257"/>
        <end position="283"/>
    </location>
</feature>
<reference evidence="3 4" key="1">
    <citation type="submission" date="2016-04" db="EMBL/GenBank/DDBJ databases">
        <title>A degradative enzymes factory behind the ericoid mycorrhizal symbiosis.</title>
        <authorList>
            <consortium name="DOE Joint Genome Institute"/>
            <person name="Martino E."/>
            <person name="Morin E."/>
            <person name="Grelet G."/>
            <person name="Kuo A."/>
            <person name="Kohler A."/>
            <person name="Daghino S."/>
            <person name="Barry K."/>
            <person name="Choi C."/>
            <person name="Cichocki N."/>
            <person name="Clum A."/>
            <person name="Copeland A."/>
            <person name="Hainaut M."/>
            <person name="Haridas S."/>
            <person name="Labutti K."/>
            <person name="Lindquist E."/>
            <person name="Lipzen A."/>
            <person name="Khouja H.-R."/>
            <person name="Murat C."/>
            <person name="Ohm R."/>
            <person name="Olson A."/>
            <person name="Spatafora J."/>
            <person name="Veneault-Fourrey C."/>
            <person name="Henrissat B."/>
            <person name="Grigoriev I."/>
            <person name="Martin F."/>
            <person name="Perotto S."/>
        </authorList>
    </citation>
    <scope>NUCLEOTIDE SEQUENCE [LARGE SCALE GENOMIC DNA]</scope>
    <source>
        <strain evidence="3 4">F</strain>
    </source>
</reference>
<dbReference type="EMBL" id="KZ613975">
    <property type="protein sequence ID" value="PMD29357.1"/>
    <property type="molecule type" value="Genomic_DNA"/>
</dbReference>
<dbReference type="STRING" id="1149755.A0A2J6QSX4"/>
<name>A0A2J6QSX4_HYAVF</name>
<evidence type="ECO:0000313" key="3">
    <source>
        <dbReference type="EMBL" id="PMD29357.1"/>
    </source>
</evidence>
<sequence length="909" mass="99945">MSSNEPDRGSLLRQIGTDISDTPSAITSPRLPHQRHGYHRMNSQGSAEFAPDRGSSFLGNGIDDEDNGYGLGITARVVSINRVPVGSRRSITSPTTPSKLFTPSPSARDSPMSPPTPGSSTLLLSPSPAWQRYESGSHTLAGGSSLMEEIDEQDITKSNSPYNESLERGDTQEHTTSSRALDDNNDDNDNDKKGLLNGCPTTHDIHSSRLSWLSISILMLSIYSSIFSGIWLMLAVVQPRYGRTIQSGRSFSPSTASTLFALFAKTIELSFVTVFVTFLGQVLSRRSLVKASRGVTIPELTMRTWVIQPGFLITHWQHIQHAGVTILSAITLTAAVVAVFYTTASDALVSPHLKYGKWENQQMWGLVQTSYANQYYIMANCQTPITTAIDDPTDAGDTCLSIEHAGQAYHNLLAYLDTWTQISKGGEGVSSNLSERPLPVGMLFDNTTVTGSWVQLNASNLTAAYDKYSRIINNVTMSMPHAGVFSAAHDAKNGILQPEDLAGVGEYSVRASVVSPTVNVLCVNMNSTELSPLIYTEWPHAKTNTSDIPDQKIPWSGYQNDIQLEPGQSWLNKTVVDDIFEWGATYARQPPVFPMFPIDYNSLTNITVVNSDSIYLLIKSFSIPDYTVCQLRSFISPVCSTQYNVSGTSQGSLQSHCEDPHDPDAYDKSVEGAPVIKTPDWRSVGQDWALAVALDSGVSSSNSSTSRLLSQFVYNYPGWGTRQLSPLLPSISEVLAVMAGSTLLLGTMDSTYYHFWNYTANELDPGVYLNFNASLASQQYTSGALQRWQGIFYIVLILVFATNVFCLVYFFLRSGLVTDYTEPANLFAIAVNSPPSERLSGSCGAGPERRQLNVPFHVRQEEGSNHFFIKEGDETGGGEFELRRRRSDRQDLKSMTSYSKLSSKRRSFL</sequence>
<feature type="region of interest" description="Disordered" evidence="1">
    <location>
        <begin position="878"/>
        <end position="909"/>
    </location>
</feature>
<proteinExistence type="predicted"/>
<feature type="compositionally biased region" description="Low complexity" evidence="1">
    <location>
        <begin position="87"/>
        <end position="98"/>
    </location>
</feature>
<accession>A0A2J6QSX4</accession>
<dbReference type="AlphaFoldDB" id="A0A2J6QSX4"/>
<feature type="region of interest" description="Disordered" evidence="1">
    <location>
        <begin position="87"/>
        <end position="126"/>
    </location>
</feature>
<evidence type="ECO:0000313" key="4">
    <source>
        <dbReference type="Proteomes" id="UP000235786"/>
    </source>
</evidence>
<feature type="transmembrane region" description="Helical" evidence="2">
    <location>
        <begin position="791"/>
        <end position="812"/>
    </location>
</feature>
<dbReference type="OrthoDB" id="4721035at2759"/>